<reference evidence="7 8" key="1">
    <citation type="submission" date="2014-02" db="EMBL/GenBank/DDBJ databases">
        <title>The small core and large imbalanced accessory genome model reveals a collaborative survival strategy of Sorangium cellulosum strains in nature.</title>
        <authorList>
            <person name="Han K."/>
            <person name="Peng R."/>
            <person name="Blom J."/>
            <person name="Li Y.-Z."/>
        </authorList>
    </citation>
    <scope>NUCLEOTIDE SEQUENCE [LARGE SCALE GENOMIC DNA]</scope>
    <source>
        <strain evidence="7 8">So0011-07</strain>
    </source>
</reference>
<evidence type="ECO:0000256" key="1">
    <source>
        <dbReference type="ARBA" id="ARBA00022741"/>
    </source>
</evidence>
<dbReference type="AlphaFoldDB" id="A0A150SJQ0"/>
<dbReference type="Gene3D" id="3.40.50.300">
    <property type="entry name" value="P-loop containing nucleotide triphosphate hydrolases"/>
    <property type="match status" value="1"/>
</dbReference>
<dbReference type="PROSITE" id="PS50045">
    <property type="entry name" value="SIGMA54_INTERACT_4"/>
    <property type="match status" value="1"/>
</dbReference>
<organism evidence="7 8">
    <name type="scientific">Sorangium cellulosum</name>
    <name type="common">Polyangium cellulosum</name>
    <dbReference type="NCBI Taxonomy" id="56"/>
    <lineage>
        <taxon>Bacteria</taxon>
        <taxon>Pseudomonadati</taxon>
        <taxon>Myxococcota</taxon>
        <taxon>Polyangia</taxon>
        <taxon>Polyangiales</taxon>
        <taxon>Polyangiaceae</taxon>
        <taxon>Sorangium</taxon>
    </lineage>
</organism>
<comment type="caution">
    <text evidence="7">The sequence shown here is derived from an EMBL/GenBank/DDBJ whole genome shotgun (WGS) entry which is preliminary data.</text>
</comment>
<dbReference type="CDD" id="cd00009">
    <property type="entry name" value="AAA"/>
    <property type="match status" value="1"/>
</dbReference>
<proteinExistence type="predicted"/>
<dbReference type="EMBL" id="JEMB01000910">
    <property type="protein sequence ID" value="KYF92537.1"/>
    <property type="molecule type" value="Genomic_DNA"/>
</dbReference>
<evidence type="ECO:0000256" key="3">
    <source>
        <dbReference type="ARBA" id="ARBA00023015"/>
    </source>
</evidence>
<evidence type="ECO:0000313" key="7">
    <source>
        <dbReference type="EMBL" id="KYF92537.1"/>
    </source>
</evidence>
<keyword evidence="4" id="KW-0804">Transcription</keyword>
<dbReference type="InterPro" id="IPR002078">
    <property type="entry name" value="Sigma_54_int"/>
</dbReference>
<evidence type="ECO:0000256" key="2">
    <source>
        <dbReference type="ARBA" id="ARBA00022840"/>
    </source>
</evidence>
<dbReference type="InterPro" id="IPR003593">
    <property type="entry name" value="AAA+_ATPase"/>
</dbReference>
<feature type="region of interest" description="Disordered" evidence="5">
    <location>
        <begin position="283"/>
        <end position="305"/>
    </location>
</feature>
<feature type="domain" description="Sigma-54 factor interaction" evidence="6">
    <location>
        <begin position="13"/>
        <end position="229"/>
    </location>
</feature>
<evidence type="ECO:0000259" key="6">
    <source>
        <dbReference type="PROSITE" id="PS50045"/>
    </source>
</evidence>
<dbReference type="GO" id="GO:0006355">
    <property type="term" value="P:regulation of DNA-templated transcription"/>
    <property type="evidence" value="ECO:0007669"/>
    <property type="project" value="InterPro"/>
</dbReference>
<dbReference type="Proteomes" id="UP000075635">
    <property type="component" value="Unassembled WGS sequence"/>
</dbReference>
<accession>A0A150SJQ0</accession>
<evidence type="ECO:0000256" key="4">
    <source>
        <dbReference type="ARBA" id="ARBA00023163"/>
    </source>
</evidence>
<evidence type="ECO:0000313" key="8">
    <source>
        <dbReference type="Proteomes" id="UP000075635"/>
    </source>
</evidence>
<dbReference type="FunFam" id="3.40.50.300:FF:000006">
    <property type="entry name" value="DNA-binding transcriptional regulator NtrC"/>
    <property type="match status" value="1"/>
</dbReference>
<keyword evidence="2" id="KW-0067">ATP-binding</keyword>
<dbReference type="Pfam" id="PF00158">
    <property type="entry name" value="Sigma54_activat"/>
    <property type="match status" value="1"/>
</dbReference>
<dbReference type="SMART" id="SM00382">
    <property type="entry name" value="AAA"/>
    <property type="match status" value="1"/>
</dbReference>
<dbReference type="InterPro" id="IPR025944">
    <property type="entry name" value="Sigma_54_int_dom_CS"/>
</dbReference>
<sequence>MSIDVYLRAEDQRTAEQIAKSDDPVLLTGPHGSGKSTLAKWIHDRSTRRGRPFIHLNCTTLPSNLVESELFGHVANAFTGATFRHGAVASAQDGTLFLDEIGDMPLELQPRLLSLLEEREYRRVGSDKSEVAKCRFVCATNQGLEALCAAGRFRRDLYYRINTLPLAMPPLRDLDGAALKIARGLADEHIPAPSTRAEVVRAVEELSKLPNAWPGNVRELKTFIKRSKTLGLEDAKRLLLREWTQAHLPEERARAPQIVRAPAPPPGDCAQLALLIQRCLRDEAPGNTGGQPRRGRPKAAGSTEASRRLAVRLLGGPLTKGEFKDILAVEDARTVDTNLAVLKRAGIVRHVGDELEAVWPPAETWLLERRHGVWAPLGAQEIPVARTGDLLRIEVRTRCNAQLGVLVITHVRGREPVPSPAIVDRKRVTEDKPAAVDIKLSGAAGLEQIVVHLAPPGVRGAVAIDTADPEPVMPDQAQIEVGRGMAIDLWGPGWLAEHRVFHVG</sequence>
<evidence type="ECO:0000256" key="5">
    <source>
        <dbReference type="SAM" id="MobiDB-lite"/>
    </source>
</evidence>
<dbReference type="PROSITE" id="PS00688">
    <property type="entry name" value="SIGMA54_INTERACT_3"/>
    <property type="match status" value="1"/>
</dbReference>
<dbReference type="PANTHER" id="PTHR32071">
    <property type="entry name" value="TRANSCRIPTIONAL REGULATORY PROTEIN"/>
    <property type="match status" value="1"/>
</dbReference>
<keyword evidence="1" id="KW-0547">Nucleotide-binding</keyword>
<keyword evidence="3" id="KW-0805">Transcription regulation</keyword>
<dbReference type="SUPFAM" id="SSF52540">
    <property type="entry name" value="P-loop containing nucleoside triphosphate hydrolases"/>
    <property type="match status" value="1"/>
</dbReference>
<dbReference type="InterPro" id="IPR027417">
    <property type="entry name" value="P-loop_NTPase"/>
</dbReference>
<dbReference type="GO" id="GO:0005524">
    <property type="term" value="F:ATP binding"/>
    <property type="evidence" value="ECO:0007669"/>
    <property type="project" value="UniProtKB-KW"/>
</dbReference>
<gene>
    <name evidence="7" type="ORF">BE17_26185</name>
</gene>
<protein>
    <recommendedName>
        <fullName evidence="6">Sigma-54 factor interaction domain-containing protein</fullName>
    </recommendedName>
</protein>
<name>A0A150SJQ0_SORCE</name>